<dbReference type="SUPFAM" id="SSF48452">
    <property type="entry name" value="TPR-like"/>
    <property type="match status" value="1"/>
</dbReference>
<dbReference type="Gene3D" id="1.25.40.10">
    <property type="entry name" value="Tetratricopeptide repeat domain"/>
    <property type="match status" value="1"/>
</dbReference>
<protein>
    <submittedName>
        <fullName evidence="6">Chemotaxis protein CheR</fullName>
    </submittedName>
</protein>
<evidence type="ECO:0000313" key="6">
    <source>
        <dbReference type="EMBL" id="ATB29222.1"/>
    </source>
</evidence>
<dbReference type="Gene3D" id="3.40.50.150">
    <property type="entry name" value="Vaccinia Virus protein VP39"/>
    <property type="match status" value="1"/>
</dbReference>
<keyword evidence="3" id="KW-0949">S-adenosyl-L-methionine</keyword>
<dbReference type="SMART" id="SM00138">
    <property type="entry name" value="MeTrc"/>
    <property type="match status" value="1"/>
</dbReference>
<reference evidence="6 7" key="1">
    <citation type="submission" date="2017-06" db="EMBL/GenBank/DDBJ databases">
        <authorList>
            <person name="Kim H.J."/>
            <person name="Triplett B.A."/>
        </authorList>
    </citation>
    <scope>NUCLEOTIDE SEQUENCE [LARGE SCALE GENOMIC DNA]</scope>
    <source>
        <strain evidence="6 7">DSM 14713</strain>
    </source>
</reference>
<keyword evidence="7" id="KW-1185">Reference proteome</keyword>
<feature type="domain" description="CheR-type methyltransferase" evidence="5">
    <location>
        <begin position="18"/>
        <end position="253"/>
    </location>
</feature>
<dbReference type="Pfam" id="PF01739">
    <property type="entry name" value="CheR"/>
    <property type="match status" value="1"/>
</dbReference>
<dbReference type="InterPro" id="IPR000780">
    <property type="entry name" value="CheR_MeTrfase"/>
</dbReference>
<dbReference type="GO" id="GO:0032259">
    <property type="term" value="P:methylation"/>
    <property type="evidence" value="ECO:0007669"/>
    <property type="project" value="UniProtKB-KW"/>
</dbReference>
<dbReference type="InterPro" id="IPR029063">
    <property type="entry name" value="SAM-dependent_MTases_sf"/>
</dbReference>
<evidence type="ECO:0000256" key="1">
    <source>
        <dbReference type="ARBA" id="ARBA00022603"/>
    </source>
</evidence>
<dbReference type="GO" id="GO:0008757">
    <property type="term" value="F:S-adenosylmethionine-dependent methyltransferase activity"/>
    <property type="evidence" value="ECO:0007669"/>
    <property type="project" value="InterPro"/>
</dbReference>
<feature type="compositionally biased region" description="Pro residues" evidence="4">
    <location>
        <begin position="297"/>
        <end position="331"/>
    </location>
</feature>
<keyword evidence="2" id="KW-0808">Transferase</keyword>
<dbReference type="InterPro" id="IPR011990">
    <property type="entry name" value="TPR-like_helical_dom_sf"/>
</dbReference>
<dbReference type="PRINTS" id="PR00996">
    <property type="entry name" value="CHERMTFRASE"/>
</dbReference>
<gene>
    <name evidence="6" type="ORF">MEBOL_002671</name>
</gene>
<evidence type="ECO:0000259" key="5">
    <source>
        <dbReference type="PROSITE" id="PS50123"/>
    </source>
</evidence>
<dbReference type="EMBL" id="CP022163">
    <property type="protein sequence ID" value="ATB29222.1"/>
    <property type="molecule type" value="Genomic_DNA"/>
</dbReference>
<dbReference type="PANTHER" id="PTHR24422:SF19">
    <property type="entry name" value="CHEMOTAXIS PROTEIN METHYLTRANSFERASE"/>
    <property type="match status" value="1"/>
</dbReference>
<proteinExistence type="predicted"/>
<evidence type="ECO:0000256" key="3">
    <source>
        <dbReference type="ARBA" id="ARBA00022691"/>
    </source>
</evidence>
<dbReference type="PANTHER" id="PTHR24422">
    <property type="entry name" value="CHEMOTAXIS PROTEIN METHYLTRANSFERASE"/>
    <property type="match status" value="1"/>
</dbReference>
<accession>A0A250IDI9</accession>
<sequence length="507" mass="55249">MSDHSPAWRHPGYVAVLDLVSARAGLLPPSCPPAAMEGIDRAMARAGLANDFATYLAKLEQDASAFDDLMVELTVGETYFFRNPEHFDFVRQEVLPDLETRRGPEHTVRGWSAGCASGEEPYSLAVLLMKEGYGSRMQVRGTDVSRAALSRCEVASYGEWSLRGPWTEQMRPYLRAQGKRYTLAPEVRDHVRFGYLNLAENTWPSHAQGIWSMDIIFCRNVLIYFNRPTIEEVARRLYASLAEGGFLITGPSDPPLMGLAPFETLVTEWGIVYHRPDADRPLQRPVFHSPVQVVPPSVPAPAPPPPLPPPPPPPLPPPPPPPLPPPPPPPLESARAEPPAPTGHGLEEAQGALARGDWREAARLASALPEDPHAVAVAIRALANFDAPAALRACGEASTRHPLAVEPRYLESVVLLGLGRLSESERAARQALYLEPGLAVAHLLLGHVLRRQGDLAGARRSFTTAATLCATLPPEEPVPLADGERADRLVKVAREELERLEASLEGD</sequence>
<dbReference type="InterPro" id="IPR050903">
    <property type="entry name" value="Bact_Chemotaxis_MeTrfase"/>
</dbReference>
<organism evidence="6 7">
    <name type="scientific">Melittangium boletus DSM 14713</name>
    <dbReference type="NCBI Taxonomy" id="1294270"/>
    <lineage>
        <taxon>Bacteria</taxon>
        <taxon>Pseudomonadati</taxon>
        <taxon>Myxococcota</taxon>
        <taxon>Myxococcia</taxon>
        <taxon>Myxococcales</taxon>
        <taxon>Cystobacterineae</taxon>
        <taxon>Archangiaceae</taxon>
        <taxon>Melittangium</taxon>
    </lineage>
</organism>
<dbReference type="Proteomes" id="UP000217289">
    <property type="component" value="Chromosome"/>
</dbReference>
<name>A0A250IDI9_9BACT</name>
<feature type="region of interest" description="Disordered" evidence="4">
    <location>
        <begin position="297"/>
        <end position="346"/>
    </location>
</feature>
<dbReference type="PROSITE" id="PS50123">
    <property type="entry name" value="CHER"/>
    <property type="match status" value="1"/>
</dbReference>
<keyword evidence="1" id="KW-0489">Methyltransferase</keyword>
<dbReference type="AlphaFoldDB" id="A0A250IDI9"/>
<evidence type="ECO:0000313" key="7">
    <source>
        <dbReference type="Proteomes" id="UP000217289"/>
    </source>
</evidence>
<dbReference type="KEGG" id="mbd:MEBOL_002671"/>
<evidence type="ECO:0000256" key="4">
    <source>
        <dbReference type="SAM" id="MobiDB-lite"/>
    </source>
</evidence>
<dbReference type="RefSeq" id="WP_218920898.1">
    <property type="nucleotide sequence ID" value="NZ_CP022163.1"/>
</dbReference>
<dbReference type="SUPFAM" id="SSF53335">
    <property type="entry name" value="S-adenosyl-L-methionine-dependent methyltransferases"/>
    <property type="match status" value="1"/>
</dbReference>
<dbReference type="InterPro" id="IPR022642">
    <property type="entry name" value="CheR_C"/>
</dbReference>
<evidence type="ECO:0000256" key="2">
    <source>
        <dbReference type="ARBA" id="ARBA00022679"/>
    </source>
</evidence>